<feature type="non-terminal residue" evidence="1">
    <location>
        <position position="1"/>
    </location>
</feature>
<sequence>DRDDDDSKRLGCAILIRIDEDGDEHDEAVVNGVEEAF</sequence>
<proteinExistence type="predicted"/>
<name>A0A392UG58_9FABA</name>
<protein>
    <submittedName>
        <fullName evidence="1">Uncharacterized protein</fullName>
    </submittedName>
</protein>
<accession>A0A392UG58</accession>
<keyword evidence="2" id="KW-1185">Reference proteome</keyword>
<dbReference type="Proteomes" id="UP000265520">
    <property type="component" value="Unassembled WGS sequence"/>
</dbReference>
<dbReference type="EMBL" id="LXQA010819717">
    <property type="protein sequence ID" value="MCI72521.1"/>
    <property type="molecule type" value="Genomic_DNA"/>
</dbReference>
<organism evidence="1 2">
    <name type="scientific">Trifolium medium</name>
    <dbReference type="NCBI Taxonomy" id="97028"/>
    <lineage>
        <taxon>Eukaryota</taxon>
        <taxon>Viridiplantae</taxon>
        <taxon>Streptophyta</taxon>
        <taxon>Embryophyta</taxon>
        <taxon>Tracheophyta</taxon>
        <taxon>Spermatophyta</taxon>
        <taxon>Magnoliopsida</taxon>
        <taxon>eudicotyledons</taxon>
        <taxon>Gunneridae</taxon>
        <taxon>Pentapetalae</taxon>
        <taxon>rosids</taxon>
        <taxon>fabids</taxon>
        <taxon>Fabales</taxon>
        <taxon>Fabaceae</taxon>
        <taxon>Papilionoideae</taxon>
        <taxon>50 kb inversion clade</taxon>
        <taxon>NPAAA clade</taxon>
        <taxon>Hologalegina</taxon>
        <taxon>IRL clade</taxon>
        <taxon>Trifolieae</taxon>
        <taxon>Trifolium</taxon>
    </lineage>
</organism>
<dbReference type="AlphaFoldDB" id="A0A392UG58"/>
<evidence type="ECO:0000313" key="1">
    <source>
        <dbReference type="EMBL" id="MCI72521.1"/>
    </source>
</evidence>
<comment type="caution">
    <text evidence="1">The sequence shown here is derived from an EMBL/GenBank/DDBJ whole genome shotgun (WGS) entry which is preliminary data.</text>
</comment>
<reference evidence="1 2" key="1">
    <citation type="journal article" date="2018" name="Front. Plant Sci.">
        <title>Red Clover (Trifolium pratense) and Zigzag Clover (T. medium) - A Picture of Genomic Similarities and Differences.</title>
        <authorList>
            <person name="Dluhosova J."/>
            <person name="Istvanek J."/>
            <person name="Nedelnik J."/>
            <person name="Repkova J."/>
        </authorList>
    </citation>
    <scope>NUCLEOTIDE SEQUENCE [LARGE SCALE GENOMIC DNA]</scope>
    <source>
        <strain evidence="2">cv. 10/8</strain>
        <tissue evidence="1">Leaf</tissue>
    </source>
</reference>
<evidence type="ECO:0000313" key="2">
    <source>
        <dbReference type="Proteomes" id="UP000265520"/>
    </source>
</evidence>